<protein>
    <recommendedName>
        <fullName evidence="4">Group-specific protein</fullName>
    </recommendedName>
</protein>
<feature type="transmembrane region" description="Helical" evidence="1">
    <location>
        <begin position="38"/>
        <end position="62"/>
    </location>
</feature>
<evidence type="ECO:0008006" key="4">
    <source>
        <dbReference type="Google" id="ProtNLM"/>
    </source>
</evidence>
<keyword evidence="1" id="KW-1133">Transmembrane helix</keyword>
<evidence type="ECO:0000313" key="3">
    <source>
        <dbReference type="Proteomes" id="UP000663981"/>
    </source>
</evidence>
<dbReference type="RefSeq" id="WP_207974786.1">
    <property type="nucleotide sequence ID" value="NZ_JAGDEL010000001.1"/>
</dbReference>
<name>A0ABS3MW97_9BACI</name>
<reference evidence="2 3" key="1">
    <citation type="submission" date="2021-03" db="EMBL/GenBank/DDBJ databases">
        <title>Whole genome sequence of Metabacillus bambusae BG109.</title>
        <authorList>
            <person name="Jeong J.W."/>
        </authorList>
    </citation>
    <scope>NUCLEOTIDE SEQUENCE [LARGE SCALE GENOMIC DNA]</scope>
    <source>
        <strain evidence="2 3">BG109</strain>
    </source>
</reference>
<dbReference type="Proteomes" id="UP000663981">
    <property type="component" value="Unassembled WGS sequence"/>
</dbReference>
<accession>A0ABS3MW97</accession>
<keyword evidence="1" id="KW-0812">Transmembrane</keyword>
<gene>
    <name evidence="2" type="ORF">I7822_00120</name>
</gene>
<keyword evidence="3" id="KW-1185">Reference proteome</keyword>
<organism evidence="2 3">
    <name type="scientific">Metabacillus bambusae</name>
    <dbReference type="NCBI Taxonomy" id="2795218"/>
    <lineage>
        <taxon>Bacteria</taxon>
        <taxon>Bacillati</taxon>
        <taxon>Bacillota</taxon>
        <taxon>Bacilli</taxon>
        <taxon>Bacillales</taxon>
        <taxon>Bacillaceae</taxon>
        <taxon>Metabacillus</taxon>
    </lineage>
</organism>
<evidence type="ECO:0000313" key="2">
    <source>
        <dbReference type="EMBL" id="MBO1510101.1"/>
    </source>
</evidence>
<sequence length="63" mass="6803">MTIAIILIVILAIAALIGTILAAKENDKDYNKKAKGNVTRLTSIYAIVIFLSIIAVGVYITLR</sequence>
<dbReference type="EMBL" id="JAGDEL010000001">
    <property type="protein sequence ID" value="MBO1510101.1"/>
    <property type="molecule type" value="Genomic_DNA"/>
</dbReference>
<proteinExistence type="predicted"/>
<keyword evidence="1" id="KW-0472">Membrane</keyword>
<comment type="caution">
    <text evidence="2">The sequence shown here is derived from an EMBL/GenBank/DDBJ whole genome shotgun (WGS) entry which is preliminary data.</text>
</comment>
<evidence type="ECO:0000256" key="1">
    <source>
        <dbReference type="SAM" id="Phobius"/>
    </source>
</evidence>